<dbReference type="OrthoDB" id="1560166at2759"/>
<keyword evidence="5" id="KW-0560">Oxidoreductase</keyword>
<comment type="cofactor">
    <cofactor evidence="1 6">
        <name>Zn(2+)</name>
        <dbReference type="ChEBI" id="CHEBI:29105"/>
    </cofactor>
</comment>
<dbReference type="Proteomes" id="UP000799776">
    <property type="component" value="Unassembled WGS sequence"/>
</dbReference>
<comment type="similarity">
    <text evidence="2 6">Belongs to the zinc-containing alcohol dehydrogenase family.</text>
</comment>
<dbReference type="EMBL" id="ML978718">
    <property type="protein sequence ID" value="KAF2088047.1"/>
    <property type="molecule type" value="Genomic_DNA"/>
</dbReference>
<dbReference type="SUPFAM" id="SSF50129">
    <property type="entry name" value="GroES-like"/>
    <property type="match status" value="1"/>
</dbReference>
<evidence type="ECO:0000256" key="2">
    <source>
        <dbReference type="ARBA" id="ARBA00008072"/>
    </source>
</evidence>
<proteinExistence type="inferred from homology"/>
<organism evidence="8 9">
    <name type="scientific">Saccharata proteae CBS 121410</name>
    <dbReference type="NCBI Taxonomy" id="1314787"/>
    <lineage>
        <taxon>Eukaryota</taxon>
        <taxon>Fungi</taxon>
        <taxon>Dikarya</taxon>
        <taxon>Ascomycota</taxon>
        <taxon>Pezizomycotina</taxon>
        <taxon>Dothideomycetes</taxon>
        <taxon>Dothideomycetes incertae sedis</taxon>
        <taxon>Botryosphaeriales</taxon>
        <taxon>Saccharataceae</taxon>
        <taxon>Saccharata</taxon>
    </lineage>
</organism>
<dbReference type="GO" id="GO:0008270">
    <property type="term" value="F:zinc ion binding"/>
    <property type="evidence" value="ECO:0007669"/>
    <property type="project" value="InterPro"/>
</dbReference>
<dbReference type="Gene3D" id="3.90.180.10">
    <property type="entry name" value="Medium-chain alcohol dehydrogenases, catalytic domain"/>
    <property type="match status" value="1"/>
</dbReference>
<keyword evidence="3 6" id="KW-0479">Metal-binding</keyword>
<evidence type="ECO:0000259" key="7">
    <source>
        <dbReference type="SMART" id="SM00829"/>
    </source>
</evidence>
<dbReference type="PROSITE" id="PS00059">
    <property type="entry name" value="ADH_ZINC"/>
    <property type="match status" value="1"/>
</dbReference>
<keyword evidence="4 6" id="KW-0862">Zinc</keyword>
<evidence type="ECO:0000313" key="9">
    <source>
        <dbReference type="Proteomes" id="UP000799776"/>
    </source>
</evidence>
<feature type="domain" description="Enoyl reductase (ER)" evidence="7">
    <location>
        <begin position="16"/>
        <end position="391"/>
    </location>
</feature>
<dbReference type="InterPro" id="IPR036291">
    <property type="entry name" value="NAD(P)-bd_dom_sf"/>
</dbReference>
<protein>
    <submittedName>
        <fullName evidence="8">Alcohol dehydrogenase</fullName>
    </submittedName>
</protein>
<evidence type="ECO:0000256" key="1">
    <source>
        <dbReference type="ARBA" id="ARBA00001947"/>
    </source>
</evidence>
<dbReference type="CDD" id="cd08278">
    <property type="entry name" value="benzyl_alcohol_DH"/>
    <property type="match status" value="1"/>
</dbReference>
<dbReference type="InterPro" id="IPR020843">
    <property type="entry name" value="ER"/>
</dbReference>
<reference evidence="8" key="1">
    <citation type="journal article" date="2020" name="Stud. Mycol.">
        <title>101 Dothideomycetes genomes: a test case for predicting lifestyles and emergence of pathogens.</title>
        <authorList>
            <person name="Haridas S."/>
            <person name="Albert R."/>
            <person name="Binder M."/>
            <person name="Bloem J."/>
            <person name="Labutti K."/>
            <person name="Salamov A."/>
            <person name="Andreopoulos B."/>
            <person name="Baker S."/>
            <person name="Barry K."/>
            <person name="Bills G."/>
            <person name="Bluhm B."/>
            <person name="Cannon C."/>
            <person name="Castanera R."/>
            <person name="Culley D."/>
            <person name="Daum C."/>
            <person name="Ezra D."/>
            <person name="Gonzalez J."/>
            <person name="Henrissat B."/>
            <person name="Kuo A."/>
            <person name="Liang C."/>
            <person name="Lipzen A."/>
            <person name="Lutzoni F."/>
            <person name="Magnuson J."/>
            <person name="Mondo S."/>
            <person name="Nolan M."/>
            <person name="Ohm R."/>
            <person name="Pangilinan J."/>
            <person name="Park H.-J."/>
            <person name="Ramirez L."/>
            <person name="Alfaro M."/>
            <person name="Sun H."/>
            <person name="Tritt A."/>
            <person name="Yoshinaga Y."/>
            <person name="Zwiers L.-H."/>
            <person name="Turgeon B."/>
            <person name="Goodwin S."/>
            <person name="Spatafora J."/>
            <person name="Crous P."/>
            <person name="Grigoriev I."/>
        </authorList>
    </citation>
    <scope>NUCLEOTIDE SEQUENCE</scope>
    <source>
        <strain evidence="8">CBS 121410</strain>
    </source>
</reference>
<dbReference type="PANTHER" id="PTHR43350">
    <property type="entry name" value="NAD-DEPENDENT ALCOHOL DEHYDROGENASE"/>
    <property type="match status" value="1"/>
</dbReference>
<dbReference type="Gene3D" id="3.40.50.720">
    <property type="entry name" value="NAD(P)-binding Rossmann-like Domain"/>
    <property type="match status" value="1"/>
</dbReference>
<dbReference type="AlphaFoldDB" id="A0A9P4HX70"/>
<dbReference type="InterPro" id="IPR013149">
    <property type="entry name" value="ADH-like_C"/>
</dbReference>
<evidence type="ECO:0000256" key="3">
    <source>
        <dbReference type="ARBA" id="ARBA00022723"/>
    </source>
</evidence>
<dbReference type="GO" id="GO:0016491">
    <property type="term" value="F:oxidoreductase activity"/>
    <property type="evidence" value="ECO:0007669"/>
    <property type="project" value="UniProtKB-KW"/>
</dbReference>
<evidence type="ECO:0000256" key="5">
    <source>
        <dbReference type="ARBA" id="ARBA00023002"/>
    </source>
</evidence>
<evidence type="ECO:0000256" key="4">
    <source>
        <dbReference type="ARBA" id="ARBA00022833"/>
    </source>
</evidence>
<sequence>MVHPTRLPARAIVARGPVSAGGWDLEAVRLREINEDELVVRMVASGICHTDVHFADREEGYGILYPCVKGHEGSGIVERIGSKVTAAQPGDPVLLSFSSCGECAICKLGHPAHCINFNDLNFLGGQDFFSGSEEDGKVEMEEGQQQPEIAGRFFGQSSFASVTVARESSIVNVKGLVRGEEELKLLAPLGCGIQTGVGTVVNVGGAGESDSVAVLGVGGVGLSAIMGAKIQNCKTIVGIDRFESRLQTAKELGATHTINTSGMQNLDDVVEAVRAVTEGLGTSITIDTTGFMPLVQKALEFTRFKGKLIQVGAAAMGAKLEVEAFPFMVAGKQYIGAVEGDVRPADFIPKMISWYREGRLPIDKLIKFFPAEEWGRALEEMHDGRTVKPVICW</sequence>
<name>A0A9P4HX70_9PEZI</name>
<comment type="caution">
    <text evidence="8">The sequence shown here is derived from an EMBL/GenBank/DDBJ whole genome shotgun (WGS) entry which is preliminary data.</text>
</comment>
<dbReference type="Pfam" id="PF00107">
    <property type="entry name" value="ADH_zinc_N"/>
    <property type="match status" value="1"/>
</dbReference>
<gene>
    <name evidence="8" type="ORF">K490DRAFT_73477</name>
</gene>
<evidence type="ECO:0000256" key="6">
    <source>
        <dbReference type="RuleBase" id="RU361277"/>
    </source>
</evidence>
<evidence type="ECO:0000313" key="8">
    <source>
        <dbReference type="EMBL" id="KAF2088047.1"/>
    </source>
</evidence>
<dbReference type="PANTHER" id="PTHR43350:SF2">
    <property type="entry name" value="GROES-LIKE ZINC-BINDING ALCOHOL DEHYDROGENASE FAMILY PROTEIN"/>
    <property type="match status" value="1"/>
</dbReference>
<dbReference type="SUPFAM" id="SSF51735">
    <property type="entry name" value="NAD(P)-binding Rossmann-fold domains"/>
    <property type="match status" value="1"/>
</dbReference>
<dbReference type="InterPro" id="IPR002328">
    <property type="entry name" value="ADH_Zn_CS"/>
</dbReference>
<dbReference type="InterPro" id="IPR011032">
    <property type="entry name" value="GroES-like_sf"/>
</dbReference>
<keyword evidence="9" id="KW-1185">Reference proteome</keyword>
<dbReference type="InterPro" id="IPR013154">
    <property type="entry name" value="ADH-like_N"/>
</dbReference>
<accession>A0A9P4HX70</accession>
<dbReference type="SMART" id="SM00829">
    <property type="entry name" value="PKS_ER"/>
    <property type="match status" value="1"/>
</dbReference>
<dbReference type="Pfam" id="PF08240">
    <property type="entry name" value="ADH_N"/>
    <property type="match status" value="1"/>
</dbReference>